<keyword evidence="1" id="KW-1185">Reference proteome</keyword>
<dbReference type="Proteomes" id="UP000694853">
    <property type="component" value="Unplaced"/>
</dbReference>
<proteinExistence type="predicted"/>
<reference evidence="2 3" key="2">
    <citation type="submission" date="2025-04" db="UniProtKB">
        <authorList>
            <consortium name="RefSeq"/>
        </authorList>
    </citation>
    <scope>IDENTIFICATION</scope>
    <source>
        <tissue evidence="2 3">Young leaves</tissue>
    </source>
</reference>
<gene>
    <name evidence="3" type="primary">LOC113859559</name>
    <name evidence="2" type="synonym">LOC113859534</name>
</gene>
<dbReference type="OrthoDB" id="1847777at2759"/>
<dbReference type="KEGG" id="aprc:113859559"/>
<dbReference type="RefSeq" id="XP_027348082.1">
    <property type="nucleotide sequence ID" value="XM_027492281.1"/>
</dbReference>
<dbReference type="AlphaFoldDB" id="A0A8B8KVX4"/>
<evidence type="ECO:0000313" key="3">
    <source>
        <dbReference type="RefSeq" id="XP_027348101.1"/>
    </source>
</evidence>
<accession>A0A8B8KVX4</accession>
<dbReference type="RefSeq" id="XP_027348101.1">
    <property type="nucleotide sequence ID" value="XM_027492300.1"/>
</dbReference>
<name>A0A8B8KVX4_ABRPR</name>
<organism evidence="1 3">
    <name type="scientific">Abrus precatorius</name>
    <name type="common">Indian licorice</name>
    <name type="synonym">Glycine abrus</name>
    <dbReference type="NCBI Taxonomy" id="3816"/>
    <lineage>
        <taxon>Eukaryota</taxon>
        <taxon>Viridiplantae</taxon>
        <taxon>Streptophyta</taxon>
        <taxon>Embryophyta</taxon>
        <taxon>Tracheophyta</taxon>
        <taxon>Spermatophyta</taxon>
        <taxon>Magnoliopsida</taxon>
        <taxon>eudicotyledons</taxon>
        <taxon>Gunneridae</taxon>
        <taxon>Pentapetalae</taxon>
        <taxon>rosids</taxon>
        <taxon>fabids</taxon>
        <taxon>Fabales</taxon>
        <taxon>Fabaceae</taxon>
        <taxon>Papilionoideae</taxon>
        <taxon>50 kb inversion clade</taxon>
        <taxon>NPAAA clade</taxon>
        <taxon>indigoferoid/millettioid clade</taxon>
        <taxon>Abreae</taxon>
        <taxon>Abrus</taxon>
    </lineage>
</organism>
<dbReference type="PANTHER" id="PTHR36019">
    <property type="entry name" value="PLANT/PROTEIN"/>
    <property type="match status" value="1"/>
</dbReference>
<evidence type="ECO:0000313" key="2">
    <source>
        <dbReference type="RefSeq" id="XP_027348082.1"/>
    </source>
</evidence>
<sequence>MSLNCLTCGHILERVNSDKEYHNPEIKSHRKVPLQVDRTWSGKLSPPQRLGAAMAKIKAEHHRRTNSAGDIGPKLIRSSGMRRDWSFEELTGQDKGVRCY</sequence>
<protein>
    <submittedName>
        <fullName evidence="2">Uncharacterized protein LOC113859534</fullName>
    </submittedName>
    <submittedName>
        <fullName evidence="3">Uncharacterized protein LOC113859559</fullName>
    </submittedName>
</protein>
<evidence type="ECO:0000313" key="1">
    <source>
        <dbReference type="Proteomes" id="UP000694853"/>
    </source>
</evidence>
<dbReference type="KEGG" id="aprc:113859534"/>
<reference evidence="1" key="1">
    <citation type="journal article" date="2019" name="Toxins">
        <title>Detection of Abrin-Like and Prepropulchellin-Like Toxin Genes and Transcripts Using Whole Genome Sequencing and Full-Length Transcript Sequencing of Abrus precatorius.</title>
        <authorList>
            <person name="Hovde B.T."/>
            <person name="Daligault H.E."/>
            <person name="Hanschen E.R."/>
            <person name="Kunde Y.A."/>
            <person name="Johnson M.B."/>
            <person name="Starkenburg S.R."/>
            <person name="Johnson S.L."/>
        </authorList>
    </citation>
    <scope>NUCLEOTIDE SEQUENCE [LARGE SCALE GENOMIC DNA]</scope>
</reference>
<dbReference type="PANTHER" id="PTHR36019:SF7">
    <property type="match status" value="1"/>
</dbReference>
<dbReference type="GeneID" id="113859559"/>